<dbReference type="EMBL" id="KZ110593">
    <property type="protein sequence ID" value="OSX64688.1"/>
    <property type="molecule type" value="Genomic_DNA"/>
</dbReference>
<keyword evidence="2" id="KW-1185">Reference proteome</keyword>
<protein>
    <submittedName>
        <fullName evidence="1">Uncharacterized protein</fullName>
    </submittedName>
</protein>
<evidence type="ECO:0000313" key="2">
    <source>
        <dbReference type="Proteomes" id="UP000194127"/>
    </source>
</evidence>
<dbReference type="GeneID" id="36325362"/>
<dbReference type="AlphaFoldDB" id="A0A1X6N7T0"/>
<dbReference type="RefSeq" id="XP_024341482.1">
    <property type="nucleotide sequence ID" value="XM_024480412.1"/>
</dbReference>
<dbReference type="Proteomes" id="UP000194127">
    <property type="component" value="Unassembled WGS sequence"/>
</dbReference>
<evidence type="ECO:0000313" key="1">
    <source>
        <dbReference type="EMBL" id="OSX64688.1"/>
    </source>
</evidence>
<name>A0A1X6N7T0_9APHY</name>
<dbReference type="STRING" id="670580.A0A1X6N7T0"/>
<dbReference type="OrthoDB" id="1055148at2759"/>
<organism evidence="1 2">
    <name type="scientific">Postia placenta MAD-698-R-SB12</name>
    <dbReference type="NCBI Taxonomy" id="670580"/>
    <lineage>
        <taxon>Eukaryota</taxon>
        <taxon>Fungi</taxon>
        <taxon>Dikarya</taxon>
        <taxon>Basidiomycota</taxon>
        <taxon>Agaricomycotina</taxon>
        <taxon>Agaricomycetes</taxon>
        <taxon>Polyporales</taxon>
        <taxon>Adustoporiaceae</taxon>
        <taxon>Rhodonia</taxon>
    </lineage>
</organism>
<gene>
    <name evidence="1" type="ORF">POSPLADRAFT_1053485</name>
</gene>
<proteinExistence type="predicted"/>
<reference evidence="1 2" key="1">
    <citation type="submission" date="2017-04" db="EMBL/GenBank/DDBJ databases">
        <title>Genome Sequence of the Model Brown-Rot Fungus Postia placenta SB12.</title>
        <authorList>
            <consortium name="DOE Joint Genome Institute"/>
            <person name="Gaskell J."/>
            <person name="Kersten P."/>
            <person name="Larrondo L.F."/>
            <person name="Canessa P."/>
            <person name="Martinez D."/>
            <person name="Hibbett D."/>
            <person name="Schmoll M."/>
            <person name="Kubicek C.P."/>
            <person name="Martinez A.T."/>
            <person name="Yadav J."/>
            <person name="Master E."/>
            <person name="Magnuson J.K."/>
            <person name="James T."/>
            <person name="Yaver D."/>
            <person name="Berka R."/>
            <person name="Labutti K."/>
            <person name="Lipzen A."/>
            <person name="Aerts A."/>
            <person name="Barry K."/>
            <person name="Henrissat B."/>
            <person name="Blanchette R."/>
            <person name="Grigoriev I."/>
            <person name="Cullen D."/>
        </authorList>
    </citation>
    <scope>NUCLEOTIDE SEQUENCE [LARGE SCALE GENOMIC DNA]</scope>
    <source>
        <strain evidence="1 2">MAD-698-R-SB12</strain>
    </source>
</reference>
<accession>A0A1X6N7T0</accession>
<sequence>MELVYGKVEISDRDETILAIARTMDGIGRDGGYPCLTIPDNIPIVRWIPSSLPGAGFKSKADVAKRATIDARERPYKMARAAMSAGAAKTSFTHACIEEANARGLLSAEEEDDIKIMAAMVYRGAPKQL</sequence>